<dbReference type="RefSeq" id="WP_311369583.1">
    <property type="nucleotide sequence ID" value="NZ_JAVRHX010000005.1"/>
</dbReference>
<keyword evidence="1" id="KW-0472">Membrane</keyword>
<proteinExistence type="predicted"/>
<accession>A0ABU2ZTU1</accession>
<sequence length="172" mass="19324">MSDKSNNLISYIAVGLSVFALVISIVEVTFTRDELRSQAWPYIEIENAYSADGFTMTVSNKGVGPAKVRSLTLILDNKPIQNFDEAILKTVGTENAFSFDVYKSSNPSPGVMSSNESITLFRVPWESRTELLLEKWRDRFRVQICYCSIFEDCWLSDTSEVEPKEVSACPAV</sequence>
<protein>
    <recommendedName>
        <fullName evidence="4">CARDB domain-containing protein</fullName>
    </recommendedName>
</protein>
<organism evidence="2 3">
    <name type="scientific">Glaciecola petra</name>
    <dbReference type="NCBI Taxonomy" id="3075602"/>
    <lineage>
        <taxon>Bacteria</taxon>
        <taxon>Pseudomonadati</taxon>
        <taxon>Pseudomonadota</taxon>
        <taxon>Gammaproteobacteria</taxon>
        <taxon>Alteromonadales</taxon>
        <taxon>Alteromonadaceae</taxon>
        <taxon>Glaciecola</taxon>
    </lineage>
</organism>
<comment type="caution">
    <text evidence="2">The sequence shown here is derived from an EMBL/GenBank/DDBJ whole genome shotgun (WGS) entry which is preliminary data.</text>
</comment>
<dbReference type="EMBL" id="JAVRHX010000005">
    <property type="protein sequence ID" value="MDT0596056.1"/>
    <property type="molecule type" value="Genomic_DNA"/>
</dbReference>
<keyword evidence="3" id="KW-1185">Reference proteome</keyword>
<keyword evidence="1" id="KW-0812">Transmembrane</keyword>
<evidence type="ECO:0008006" key="4">
    <source>
        <dbReference type="Google" id="ProtNLM"/>
    </source>
</evidence>
<keyword evidence="1" id="KW-1133">Transmembrane helix</keyword>
<name>A0ABU2ZTU1_9ALTE</name>
<feature type="transmembrane region" description="Helical" evidence="1">
    <location>
        <begin position="12"/>
        <end position="30"/>
    </location>
</feature>
<evidence type="ECO:0000313" key="2">
    <source>
        <dbReference type="EMBL" id="MDT0596056.1"/>
    </source>
</evidence>
<dbReference type="Proteomes" id="UP001253545">
    <property type="component" value="Unassembled WGS sequence"/>
</dbReference>
<reference evidence="2 3" key="1">
    <citation type="submission" date="2023-09" db="EMBL/GenBank/DDBJ databases">
        <authorList>
            <person name="Rey-Velasco X."/>
        </authorList>
    </citation>
    <scope>NUCLEOTIDE SEQUENCE [LARGE SCALE GENOMIC DNA]</scope>
    <source>
        <strain evidence="2 3">P117</strain>
    </source>
</reference>
<evidence type="ECO:0000313" key="3">
    <source>
        <dbReference type="Proteomes" id="UP001253545"/>
    </source>
</evidence>
<gene>
    <name evidence="2" type="ORF">RM552_14475</name>
</gene>
<evidence type="ECO:0000256" key="1">
    <source>
        <dbReference type="SAM" id="Phobius"/>
    </source>
</evidence>